<dbReference type="InterPro" id="IPR042267">
    <property type="entry name" value="VTC_sf"/>
</dbReference>
<keyword evidence="3 6" id="KW-1133">Transmembrane helix</keyword>
<dbReference type="InterPro" id="IPR018966">
    <property type="entry name" value="VTC_domain"/>
</dbReference>
<sequence>MTGLKQVHEFYMLKRGEIDRRIMSFQDQKRSITFSSTIKSLILEILHLYQFAKLNYCGFLQLFMQFDRLLGSSVHLNDELRKLVIKKPFWKHSLEYHKLAIEVNYLYVASSLIATKPLLLQQYKISTYLNALQQDCTKVETEQDNFYSHVALPQQESNVNNNALEDNNINILSSSPSSCSIHSCETTLSSEISLQSPQHHTYWIHPNNVLEIMLYLSNKMMVMQDNTSTTTAYNEIGYPNRNSITEDQYKMTTLYMDTPQLSGYTQRLNNQDTLMTHVRWYDSITSSDTNNPASHVMIEQKVYDTEQFWVQQRVWLKSKHLQPWLNGTFSLGNLFSKNSCQYNKDGYSANSNDICNMRKSCLFTEKQIHTEQIQPVLKVTQNRIVYTSINNSVTISIDSDIAMMRAFPTEKMENTMANSVHQQQQLSSLEAVDQCPYNSMRSDSFVRFPYCVIQINTSTDNAENNDKWLLDLMKCSMLTPVDKFSAYLHGVGTLFKDMPLPNWASISIDDIRHESLIQGQTPQQQQQQQKQQHGITTKNSLDSMQTTTSGKSSSSSSRDTHYCSTNTIATIITCYDDEIEEKQQIQQNQVESSTVLSPLLHPQDGYRQQRNGIRRSFDSYCSFDHPTSSRSDPTNCKNCMGRMLFIEHQNIDMMDCNNLPTPVCEKETITFSSFLLQTFWPRKFRSFEKEPLLAHHQHKKYRSISSSSSFCSSGSSGRDGDKSKSVNIALSSQNQSTQTLGERFSRASILTMTCVVMSFSMSYILYITVLAKL</sequence>
<dbReference type="GO" id="GO:0006799">
    <property type="term" value="P:polyphosphate biosynthetic process"/>
    <property type="evidence" value="ECO:0007669"/>
    <property type="project" value="UniProtKB-ARBA"/>
</dbReference>
<evidence type="ECO:0000313" key="9">
    <source>
        <dbReference type="Proteomes" id="UP000650833"/>
    </source>
</evidence>
<dbReference type="AlphaFoldDB" id="A0A8H7QU05"/>
<feature type="transmembrane region" description="Helical" evidence="6">
    <location>
        <begin position="749"/>
        <end position="771"/>
    </location>
</feature>
<feature type="domain" description="VTC" evidence="7">
    <location>
        <begin position="201"/>
        <end position="495"/>
    </location>
</feature>
<keyword evidence="4 6" id="KW-0472">Membrane</keyword>
<evidence type="ECO:0000256" key="6">
    <source>
        <dbReference type="SAM" id="Phobius"/>
    </source>
</evidence>
<feature type="compositionally biased region" description="Low complexity" evidence="5">
    <location>
        <begin position="705"/>
        <end position="716"/>
    </location>
</feature>
<keyword evidence="2 6" id="KW-0812">Transmembrane</keyword>
<evidence type="ECO:0000256" key="3">
    <source>
        <dbReference type="ARBA" id="ARBA00022989"/>
    </source>
</evidence>
<dbReference type="EMBL" id="JAEPRC010000380">
    <property type="protein sequence ID" value="KAG2198701.1"/>
    <property type="molecule type" value="Genomic_DNA"/>
</dbReference>
<dbReference type="Gene3D" id="3.20.100.30">
    <property type="entry name" value="VTC, catalytic tunnel domain"/>
    <property type="match status" value="1"/>
</dbReference>
<accession>A0A8H7QU05</accession>
<proteinExistence type="predicted"/>
<feature type="compositionally biased region" description="Polar residues" evidence="5">
    <location>
        <begin position="533"/>
        <end position="542"/>
    </location>
</feature>
<evidence type="ECO:0000259" key="7">
    <source>
        <dbReference type="Pfam" id="PF09359"/>
    </source>
</evidence>
<dbReference type="PANTHER" id="PTHR46140:SF1">
    <property type="entry name" value="VACUOLAR TRANSPORTER CHAPERONE COMPLEX SUBUNIT 4-RELATED"/>
    <property type="match status" value="1"/>
</dbReference>
<dbReference type="PANTHER" id="PTHR46140">
    <property type="entry name" value="VACUOLAR TRANSPORTER CHAPERONE 1-RELATED"/>
    <property type="match status" value="1"/>
</dbReference>
<evidence type="ECO:0000256" key="5">
    <source>
        <dbReference type="SAM" id="MobiDB-lite"/>
    </source>
</evidence>
<protein>
    <recommendedName>
        <fullName evidence="7">VTC domain-containing protein</fullName>
    </recommendedName>
</protein>
<keyword evidence="9" id="KW-1185">Reference proteome</keyword>
<evidence type="ECO:0000313" key="8">
    <source>
        <dbReference type="EMBL" id="KAG2198701.1"/>
    </source>
</evidence>
<dbReference type="OrthoDB" id="6493944at2759"/>
<dbReference type="InterPro" id="IPR051572">
    <property type="entry name" value="VTC_Complex_Subunit"/>
</dbReference>
<dbReference type="GO" id="GO:0012505">
    <property type="term" value="C:endomembrane system"/>
    <property type="evidence" value="ECO:0007669"/>
    <property type="project" value="UniProtKB-SubCell"/>
</dbReference>
<feature type="region of interest" description="Disordered" evidence="5">
    <location>
        <begin position="705"/>
        <end position="724"/>
    </location>
</feature>
<comment type="subcellular location">
    <subcellularLocation>
        <location evidence="1">Endomembrane system</location>
        <topology evidence="1">Multi-pass membrane protein</topology>
    </subcellularLocation>
</comment>
<dbReference type="Pfam" id="PF09359">
    <property type="entry name" value="VTC"/>
    <property type="match status" value="1"/>
</dbReference>
<comment type="caution">
    <text evidence="8">The sequence shown here is derived from an EMBL/GenBank/DDBJ whole genome shotgun (WGS) entry which is preliminary data.</text>
</comment>
<gene>
    <name evidence="8" type="ORF">INT46_001308</name>
</gene>
<feature type="compositionally biased region" description="Low complexity" evidence="5">
    <location>
        <begin position="518"/>
        <end position="532"/>
    </location>
</feature>
<evidence type="ECO:0000256" key="4">
    <source>
        <dbReference type="ARBA" id="ARBA00023136"/>
    </source>
</evidence>
<name>A0A8H7QU05_9FUNG</name>
<organism evidence="8 9">
    <name type="scientific">Mucor plumbeus</name>
    <dbReference type="NCBI Taxonomy" id="97098"/>
    <lineage>
        <taxon>Eukaryota</taxon>
        <taxon>Fungi</taxon>
        <taxon>Fungi incertae sedis</taxon>
        <taxon>Mucoromycota</taxon>
        <taxon>Mucoromycotina</taxon>
        <taxon>Mucoromycetes</taxon>
        <taxon>Mucorales</taxon>
        <taxon>Mucorineae</taxon>
        <taxon>Mucoraceae</taxon>
        <taxon>Mucor</taxon>
    </lineage>
</organism>
<reference evidence="8" key="1">
    <citation type="submission" date="2020-12" db="EMBL/GenBank/DDBJ databases">
        <title>Metabolic potential, ecology and presence of endohyphal bacteria is reflected in genomic diversity of Mucoromycotina.</title>
        <authorList>
            <person name="Muszewska A."/>
            <person name="Okrasinska A."/>
            <person name="Steczkiewicz K."/>
            <person name="Drgas O."/>
            <person name="Orlowska M."/>
            <person name="Perlinska-Lenart U."/>
            <person name="Aleksandrzak-Piekarczyk T."/>
            <person name="Szatraj K."/>
            <person name="Zielenkiewicz U."/>
            <person name="Pilsyk S."/>
            <person name="Malc E."/>
            <person name="Mieczkowski P."/>
            <person name="Kruszewska J.S."/>
            <person name="Biernat P."/>
            <person name="Pawlowska J."/>
        </authorList>
    </citation>
    <scope>NUCLEOTIDE SEQUENCE</scope>
    <source>
        <strain evidence="8">CBS 226.32</strain>
    </source>
</reference>
<feature type="compositionally biased region" description="Low complexity" evidence="5">
    <location>
        <begin position="543"/>
        <end position="561"/>
    </location>
</feature>
<feature type="region of interest" description="Disordered" evidence="5">
    <location>
        <begin position="518"/>
        <end position="561"/>
    </location>
</feature>
<evidence type="ECO:0000256" key="2">
    <source>
        <dbReference type="ARBA" id="ARBA00022692"/>
    </source>
</evidence>
<evidence type="ECO:0000256" key="1">
    <source>
        <dbReference type="ARBA" id="ARBA00004127"/>
    </source>
</evidence>
<dbReference type="Proteomes" id="UP000650833">
    <property type="component" value="Unassembled WGS sequence"/>
</dbReference>